<sequence length="267" mass="30753">MASTQCLVVLFLITFTSTAFSRSILETSPKTHHSFTFNPISIRRKIPNDCDNWYCDSWRLSVETDNARSWTQIPARCLDFVEEYATCHHYSSDLEVVAKNALEFAKEVNVSIHGKDAWVFDIDETLLSNVGYFQFYGFGHVDVAALFSEWVDLAVDPALSASLVLYKELQKMGFKLILLTGRNESLRNATKKNLFEAGYSNWERLIMRRPPDMNKTVTEFKSEKRRELIYHGFTLHGNCGDQWSDLRGFAVATRSFKLPNPMYYIPL</sequence>
<dbReference type="Pfam" id="PF03767">
    <property type="entry name" value="Acid_phosphat_B"/>
    <property type="match status" value="1"/>
</dbReference>
<dbReference type="InterPro" id="IPR014403">
    <property type="entry name" value="APS1/VSP"/>
</dbReference>
<keyword evidence="6" id="KW-1185">Reference proteome</keyword>
<feature type="signal peptide" evidence="4">
    <location>
        <begin position="1"/>
        <end position="21"/>
    </location>
</feature>
<name>A0ABC8S6M3_9AQUA</name>
<evidence type="ECO:0000256" key="4">
    <source>
        <dbReference type="SAM" id="SignalP"/>
    </source>
</evidence>
<dbReference type="Proteomes" id="UP001642360">
    <property type="component" value="Unassembled WGS sequence"/>
</dbReference>
<reference evidence="5 6" key="1">
    <citation type="submission" date="2024-02" db="EMBL/GenBank/DDBJ databases">
        <authorList>
            <person name="Vignale AGUSTIN F."/>
            <person name="Sosa J E."/>
            <person name="Modenutti C."/>
        </authorList>
    </citation>
    <scope>NUCLEOTIDE SEQUENCE [LARGE SCALE GENOMIC DNA]</scope>
</reference>
<dbReference type="InterPro" id="IPR036412">
    <property type="entry name" value="HAD-like_sf"/>
</dbReference>
<dbReference type="AlphaFoldDB" id="A0ABC8S6M3"/>
<dbReference type="Gene3D" id="3.40.50.1000">
    <property type="entry name" value="HAD superfamily/HAD-like"/>
    <property type="match status" value="1"/>
</dbReference>
<feature type="chain" id="PRO_5044879228" description="Acid phosphatase" evidence="4">
    <location>
        <begin position="22"/>
        <end position="267"/>
    </location>
</feature>
<protein>
    <recommendedName>
        <fullName evidence="7">Acid phosphatase</fullName>
    </recommendedName>
</protein>
<evidence type="ECO:0000313" key="5">
    <source>
        <dbReference type="EMBL" id="CAK9152795.1"/>
    </source>
</evidence>
<dbReference type="InterPro" id="IPR005519">
    <property type="entry name" value="Acid_phosphat_B-like"/>
</dbReference>
<accession>A0ABC8S6M3</accession>
<evidence type="ECO:0000256" key="1">
    <source>
        <dbReference type="ARBA" id="ARBA00022729"/>
    </source>
</evidence>
<dbReference type="InterPro" id="IPR023214">
    <property type="entry name" value="HAD_sf"/>
</dbReference>
<keyword evidence="1 4" id="KW-0732">Signal</keyword>
<evidence type="ECO:0008006" key="7">
    <source>
        <dbReference type="Google" id="ProtNLM"/>
    </source>
</evidence>
<dbReference type="PANTHER" id="PTHR31284">
    <property type="entry name" value="ACID PHOSPHATASE-LIKE PROTEIN"/>
    <property type="match status" value="1"/>
</dbReference>
<dbReference type="SUPFAM" id="SSF56784">
    <property type="entry name" value="HAD-like"/>
    <property type="match status" value="1"/>
</dbReference>
<comment type="caution">
    <text evidence="5">The sequence shown here is derived from an EMBL/GenBank/DDBJ whole genome shotgun (WGS) entry which is preliminary data.</text>
</comment>
<dbReference type="PIRSF" id="PIRSF002674">
    <property type="entry name" value="VSP"/>
    <property type="match status" value="1"/>
</dbReference>
<organism evidence="5 6">
    <name type="scientific">Ilex paraguariensis</name>
    <name type="common">yerba mate</name>
    <dbReference type="NCBI Taxonomy" id="185542"/>
    <lineage>
        <taxon>Eukaryota</taxon>
        <taxon>Viridiplantae</taxon>
        <taxon>Streptophyta</taxon>
        <taxon>Embryophyta</taxon>
        <taxon>Tracheophyta</taxon>
        <taxon>Spermatophyta</taxon>
        <taxon>Magnoliopsida</taxon>
        <taxon>eudicotyledons</taxon>
        <taxon>Gunneridae</taxon>
        <taxon>Pentapetalae</taxon>
        <taxon>asterids</taxon>
        <taxon>campanulids</taxon>
        <taxon>Aquifoliales</taxon>
        <taxon>Aquifoliaceae</taxon>
        <taxon>Ilex</taxon>
    </lineage>
</organism>
<dbReference type="EMBL" id="CAUOFW020002292">
    <property type="protein sequence ID" value="CAK9152795.1"/>
    <property type="molecule type" value="Genomic_DNA"/>
</dbReference>
<evidence type="ECO:0000256" key="3">
    <source>
        <dbReference type="PIRNR" id="PIRNR002674"/>
    </source>
</evidence>
<comment type="similarity">
    <text evidence="3">Belongs to the APS1/VSP family.</text>
</comment>
<evidence type="ECO:0000256" key="2">
    <source>
        <dbReference type="ARBA" id="ARBA00023180"/>
    </source>
</evidence>
<dbReference type="CDD" id="cd07535">
    <property type="entry name" value="HAD_VSP"/>
    <property type="match status" value="1"/>
</dbReference>
<dbReference type="PANTHER" id="PTHR31284:SF10">
    <property type="entry name" value="ACID PHOSPHATASE-LIKE PROTEIN"/>
    <property type="match status" value="1"/>
</dbReference>
<proteinExistence type="inferred from homology"/>
<evidence type="ECO:0000313" key="6">
    <source>
        <dbReference type="Proteomes" id="UP001642360"/>
    </source>
</evidence>
<keyword evidence="2" id="KW-0325">Glycoprotein</keyword>
<gene>
    <name evidence="5" type="ORF">ILEXP_LOCUS21025</name>
</gene>